<dbReference type="AlphaFoldDB" id="A0A220VHS6"/>
<dbReference type="NCBIfam" id="TIGR00421">
    <property type="entry name" value="ubiX_pad"/>
    <property type="match status" value="1"/>
</dbReference>
<keyword evidence="10" id="KW-1185">Reference proteome</keyword>
<accession>A0A220VHS6</accession>
<feature type="binding site" evidence="7">
    <location>
        <begin position="7"/>
        <end position="9"/>
    </location>
    <ligand>
        <name>FMN</name>
        <dbReference type="ChEBI" id="CHEBI:58210"/>
    </ligand>
</feature>
<evidence type="ECO:0000256" key="4">
    <source>
        <dbReference type="ARBA" id="ARBA00022679"/>
    </source>
</evidence>
<dbReference type="OrthoDB" id="9781577at2"/>
<evidence type="ECO:0000256" key="1">
    <source>
        <dbReference type="ARBA" id="ARBA00022602"/>
    </source>
</evidence>
<dbReference type="EC" id="2.5.1.129" evidence="7"/>
<dbReference type="KEGG" id="pmai:CF386_07420"/>
<dbReference type="Proteomes" id="UP000242175">
    <property type="component" value="Chromosome small"/>
</dbReference>
<dbReference type="InterPro" id="IPR036551">
    <property type="entry name" value="Flavin_trans-like"/>
</dbReference>
<dbReference type="InterPro" id="IPR003382">
    <property type="entry name" value="Flavoprotein"/>
</dbReference>
<evidence type="ECO:0000313" key="9">
    <source>
        <dbReference type="EMBL" id="ASK79869.1"/>
    </source>
</evidence>
<evidence type="ECO:0000256" key="7">
    <source>
        <dbReference type="HAMAP-Rule" id="MF_01984"/>
    </source>
</evidence>
<comment type="catalytic activity">
    <reaction evidence="5 7">
        <text>dimethylallyl phosphate + FMNH2 = prenylated FMNH2 + phosphate</text>
        <dbReference type="Rhea" id="RHEA:37743"/>
        <dbReference type="ChEBI" id="CHEBI:43474"/>
        <dbReference type="ChEBI" id="CHEBI:57618"/>
        <dbReference type="ChEBI" id="CHEBI:87467"/>
        <dbReference type="ChEBI" id="CHEBI:88052"/>
        <dbReference type="EC" id="2.5.1.129"/>
    </reaction>
</comment>
<comment type="similarity">
    <text evidence="6 7">Belongs to the UbiX/PAD1 family.</text>
</comment>
<feature type="binding site" evidence="7">
    <location>
        <position position="165"/>
    </location>
    <ligand>
        <name>dimethylallyl phosphate</name>
        <dbReference type="ChEBI" id="CHEBI:88052"/>
    </ligand>
</feature>
<feature type="binding site" evidence="7">
    <location>
        <begin position="84"/>
        <end position="87"/>
    </location>
    <ligand>
        <name>FMN</name>
        <dbReference type="ChEBI" id="CHEBI:58210"/>
    </ligand>
</feature>
<evidence type="ECO:0000256" key="3">
    <source>
        <dbReference type="ARBA" id="ARBA00022643"/>
    </source>
</evidence>
<reference evidence="9 10" key="1">
    <citation type="journal article" date="2016" name="Int. J. Syst. Evol. Microbiol.">
        <title>Paraphotobacterium marinum gen. nov., sp. nov., a member of the family Vibrionaceae, isolated from surface seawater.</title>
        <authorList>
            <person name="Huang Z."/>
            <person name="Dong C."/>
            <person name="Shao Z."/>
        </authorList>
    </citation>
    <scope>NUCLEOTIDE SEQUENCE [LARGE SCALE GENOMIC DNA]</scope>
    <source>
        <strain evidence="9 10">NSCS20N07D</strain>
    </source>
</reference>
<evidence type="ECO:0000256" key="2">
    <source>
        <dbReference type="ARBA" id="ARBA00022630"/>
    </source>
</evidence>
<keyword evidence="3 7" id="KW-0288">FMN</keyword>
<keyword evidence="4 7" id="KW-0808">Transferase</keyword>
<keyword evidence="2 7" id="KW-0285">Flavoprotein</keyword>
<dbReference type="FunFam" id="3.40.50.1950:FF:000001">
    <property type="entry name" value="Flavin prenyltransferase UbiX"/>
    <property type="match status" value="1"/>
</dbReference>
<protein>
    <recommendedName>
        <fullName evidence="7">Flavin prenyltransferase UbiX</fullName>
        <ecNumber evidence="7">2.5.1.129</ecNumber>
    </recommendedName>
</protein>
<comment type="function">
    <text evidence="7">Flavin prenyltransferase that catalyzes the synthesis of the prenylated FMN cofactor (prenyl-FMN) for 4-hydroxy-3-polyprenylbenzoic acid decarboxylase UbiD. The prenyltransferase is metal-independent and links a dimethylallyl moiety from dimethylallyl monophosphate (DMAP) to the flavin N5 and C6 atoms of FMN.</text>
</comment>
<dbReference type="PANTHER" id="PTHR43374:SF1">
    <property type="entry name" value="FLAVIN PRENYLTRANSFERASE PAD1, MITOCHONDRIAL"/>
    <property type="match status" value="1"/>
</dbReference>
<dbReference type="SUPFAM" id="SSF52507">
    <property type="entry name" value="Homo-oligomeric flavin-containing Cys decarboxylases, HFCD"/>
    <property type="match status" value="1"/>
</dbReference>
<dbReference type="Gene3D" id="3.40.50.1950">
    <property type="entry name" value="Flavin prenyltransferase-like"/>
    <property type="match status" value="1"/>
</dbReference>
<evidence type="ECO:0000313" key="10">
    <source>
        <dbReference type="Proteomes" id="UP000242175"/>
    </source>
</evidence>
<organism evidence="9 10">
    <name type="scientific">Paraphotobacterium marinum</name>
    <dbReference type="NCBI Taxonomy" id="1755811"/>
    <lineage>
        <taxon>Bacteria</taxon>
        <taxon>Pseudomonadati</taxon>
        <taxon>Pseudomonadota</taxon>
        <taxon>Gammaproteobacteria</taxon>
        <taxon>Vibrionales</taxon>
        <taxon>Vibrionaceae</taxon>
        <taxon>Paraphotobacterium</taxon>
    </lineage>
</organism>
<dbReference type="GO" id="GO:0106141">
    <property type="term" value="F:flavin prenyltransferase activity"/>
    <property type="evidence" value="ECO:0007669"/>
    <property type="project" value="UniProtKB-EC"/>
</dbReference>
<dbReference type="NCBIfam" id="NF004685">
    <property type="entry name" value="PRK06029.1"/>
    <property type="match status" value="1"/>
</dbReference>
<dbReference type="HAMAP" id="MF_01984">
    <property type="entry name" value="ubiX_pad"/>
    <property type="match status" value="1"/>
</dbReference>
<feature type="binding site" evidence="7">
    <location>
        <position position="149"/>
    </location>
    <ligand>
        <name>dimethylallyl phosphate</name>
        <dbReference type="ChEBI" id="CHEBI:88052"/>
    </ligand>
</feature>
<feature type="domain" description="Flavoprotein" evidence="8">
    <location>
        <begin position="2"/>
        <end position="163"/>
    </location>
</feature>
<dbReference type="Pfam" id="PF02441">
    <property type="entry name" value="Flavoprotein"/>
    <property type="match status" value="1"/>
</dbReference>
<dbReference type="InterPro" id="IPR004507">
    <property type="entry name" value="UbiX-like"/>
</dbReference>
<gene>
    <name evidence="7" type="primary">ubiX</name>
    <name evidence="9" type="ORF">CF386_07420</name>
</gene>
<evidence type="ECO:0000256" key="5">
    <source>
        <dbReference type="ARBA" id="ARBA00050612"/>
    </source>
</evidence>
<feature type="binding site" evidence="7">
    <location>
        <position position="119"/>
    </location>
    <ligand>
        <name>FMN</name>
        <dbReference type="ChEBI" id="CHEBI:58210"/>
    </ligand>
</feature>
<evidence type="ECO:0000259" key="8">
    <source>
        <dbReference type="Pfam" id="PF02441"/>
    </source>
</evidence>
<dbReference type="PANTHER" id="PTHR43374">
    <property type="entry name" value="FLAVIN PRENYLTRANSFERASE"/>
    <property type="match status" value="1"/>
</dbReference>
<sequence length="183" mass="20418">MIVGITGATGAPLAYKVLEILNDLNVNIHLMVSKWGARTIEIETDKTLKDFSELATRVYNSRDQAACISSGSFRTDGMIIVPCSMKTLSSISVGFADNLISRSADVILKEQKPLILVTRETPLSQIHLENMLKLSRMGVSIFPPMLTFYNHPKTIDDMTAHTAYRILDQLGIEHPDAKRWKNN</sequence>
<dbReference type="GO" id="GO:0016831">
    <property type="term" value="F:carboxy-lyase activity"/>
    <property type="evidence" value="ECO:0007669"/>
    <property type="project" value="TreeGrafter"/>
</dbReference>
<feature type="binding site" evidence="7">
    <location>
        <position position="33"/>
    </location>
    <ligand>
        <name>FMN</name>
        <dbReference type="ChEBI" id="CHEBI:58210"/>
    </ligand>
</feature>
<comment type="caution">
    <text evidence="7">Lacks conserved residue(s) required for the propagation of feature annotation.</text>
</comment>
<evidence type="ECO:0000256" key="6">
    <source>
        <dbReference type="ARBA" id="ARBA00060793"/>
    </source>
</evidence>
<keyword evidence="1 7" id="KW-0637">Prenyltransferase</keyword>
<proteinExistence type="inferred from homology"/>
<dbReference type="EMBL" id="CP022356">
    <property type="protein sequence ID" value="ASK79869.1"/>
    <property type="molecule type" value="Genomic_DNA"/>
</dbReference>
<name>A0A220VHS6_9GAMM</name>